<feature type="non-terminal residue" evidence="2">
    <location>
        <position position="116"/>
    </location>
</feature>
<reference evidence="3" key="1">
    <citation type="journal article" date="2011" name="Science">
        <title>The plant cell wall-decomposing machinery underlies the functional diversity of forest fungi.</title>
        <authorList>
            <person name="Eastwood D.C."/>
            <person name="Floudas D."/>
            <person name="Binder M."/>
            <person name="Majcherczyk A."/>
            <person name="Schneider P."/>
            <person name="Aerts A."/>
            <person name="Asiegbu F.O."/>
            <person name="Baker S.E."/>
            <person name="Barry K."/>
            <person name="Bendiksby M."/>
            <person name="Blumentritt M."/>
            <person name="Coutinho P.M."/>
            <person name="Cullen D."/>
            <person name="de Vries R.P."/>
            <person name="Gathman A."/>
            <person name="Goodell B."/>
            <person name="Henrissat B."/>
            <person name="Ihrmark K."/>
            <person name="Kauserud H."/>
            <person name="Kohler A."/>
            <person name="LaButti K."/>
            <person name="Lapidus A."/>
            <person name="Lavin J.L."/>
            <person name="Lee Y.-H."/>
            <person name="Lindquist E."/>
            <person name="Lilly W."/>
            <person name="Lucas S."/>
            <person name="Morin E."/>
            <person name="Murat C."/>
            <person name="Oguiza J.A."/>
            <person name="Park J."/>
            <person name="Pisabarro A.G."/>
            <person name="Riley R."/>
            <person name="Rosling A."/>
            <person name="Salamov A."/>
            <person name="Schmidt O."/>
            <person name="Schmutz J."/>
            <person name="Skrede I."/>
            <person name="Stenlid J."/>
            <person name="Wiebenga A."/>
            <person name="Xie X."/>
            <person name="Kuees U."/>
            <person name="Hibbett D.S."/>
            <person name="Hoffmeister D."/>
            <person name="Hoegberg N."/>
            <person name="Martin F."/>
            <person name="Grigoriev I.V."/>
            <person name="Watkinson S.C."/>
        </authorList>
    </citation>
    <scope>NUCLEOTIDE SEQUENCE [LARGE SCALE GENOMIC DNA]</scope>
    <source>
        <strain evidence="3">strain S7.3</strain>
    </source>
</reference>
<dbReference type="InParanoid" id="F8Q5A7"/>
<protein>
    <submittedName>
        <fullName evidence="2">Uncharacterized protein</fullName>
    </submittedName>
</protein>
<feature type="region of interest" description="Disordered" evidence="1">
    <location>
        <begin position="18"/>
        <end position="45"/>
    </location>
</feature>
<gene>
    <name evidence="2" type="ORF">SERLA73DRAFT_184894</name>
</gene>
<organism evidence="3">
    <name type="scientific">Serpula lacrymans var. lacrymans (strain S7.3)</name>
    <name type="common">Dry rot fungus</name>
    <dbReference type="NCBI Taxonomy" id="936435"/>
    <lineage>
        <taxon>Eukaryota</taxon>
        <taxon>Fungi</taxon>
        <taxon>Dikarya</taxon>
        <taxon>Basidiomycota</taxon>
        <taxon>Agaricomycotina</taxon>
        <taxon>Agaricomycetes</taxon>
        <taxon>Agaricomycetidae</taxon>
        <taxon>Boletales</taxon>
        <taxon>Coniophorineae</taxon>
        <taxon>Serpulaceae</taxon>
        <taxon>Serpula</taxon>
    </lineage>
</organism>
<keyword evidence="3" id="KW-1185">Reference proteome</keyword>
<evidence type="ECO:0000256" key="1">
    <source>
        <dbReference type="SAM" id="MobiDB-lite"/>
    </source>
</evidence>
<dbReference type="Proteomes" id="UP000008063">
    <property type="component" value="Unassembled WGS sequence"/>
</dbReference>
<evidence type="ECO:0000313" key="2">
    <source>
        <dbReference type="EMBL" id="EGN96734.1"/>
    </source>
</evidence>
<dbReference type="HOGENOM" id="CLU_2102807_0_0_1"/>
<dbReference type="AlphaFoldDB" id="F8Q5A7"/>
<dbReference type="STRING" id="936435.F8Q5A7"/>
<sequence length="116" mass="12782">MGFLKKFFSIGSKKSKKRSLAVHHDELPPIPEVLQPPPQEDENEEAISRLLRSSSARFPITSELDYGSLPPLPHPINNVISTPAASTTTLGSVSQRSTYTVTITGRTLHSRTEFPN</sequence>
<feature type="compositionally biased region" description="Pro residues" evidence="1">
    <location>
        <begin position="28"/>
        <end position="38"/>
    </location>
</feature>
<name>F8Q5A7_SERL3</name>
<proteinExistence type="predicted"/>
<evidence type="ECO:0000313" key="3">
    <source>
        <dbReference type="Proteomes" id="UP000008063"/>
    </source>
</evidence>
<dbReference type="EMBL" id="GL945483">
    <property type="protein sequence ID" value="EGN96734.1"/>
    <property type="molecule type" value="Genomic_DNA"/>
</dbReference>
<accession>F8Q5A7</accession>
<dbReference type="OrthoDB" id="3168838at2759"/>